<dbReference type="Proteomes" id="UP000009287">
    <property type="component" value="Chromosome"/>
</dbReference>
<dbReference type="SUPFAM" id="SSF52121">
    <property type="entry name" value="Lumazine synthase"/>
    <property type="match status" value="1"/>
</dbReference>
<evidence type="ECO:0000256" key="7">
    <source>
        <dbReference type="HAMAP-Rule" id="MF_00178"/>
    </source>
</evidence>
<feature type="binding site" evidence="7">
    <location>
        <begin position="92"/>
        <end position="93"/>
    </location>
    <ligand>
        <name>(2S)-2-hydroxy-3-oxobutyl phosphate</name>
        <dbReference type="ChEBI" id="CHEBI:58830"/>
    </ligand>
</feature>
<dbReference type="UniPathway" id="UPA00275">
    <property type="reaction ID" value="UER00404"/>
</dbReference>
<dbReference type="KEGG" id="cra:CTO_0794"/>
<evidence type="ECO:0000256" key="4">
    <source>
        <dbReference type="ARBA" id="ARBA00022619"/>
    </source>
</evidence>
<dbReference type="GO" id="GO:0000906">
    <property type="term" value="F:6,7-dimethyl-8-ribityllumazine synthase activity"/>
    <property type="evidence" value="ECO:0007669"/>
    <property type="project" value="UniProtKB-UniRule"/>
</dbReference>
<evidence type="ECO:0000256" key="2">
    <source>
        <dbReference type="ARBA" id="ARBA00007424"/>
    </source>
</evidence>
<dbReference type="EMBL" id="CP002401">
    <property type="protein sequence ID" value="AEP35622.1"/>
    <property type="molecule type" value="Genomic_DNA"/>
</dbReference>
<dbReference type="PANTHER" id="PTHR21058:SF0">
    <property type="entry name" value="6,7-DIMETHYL-8-RIBITYLLUMAZINE SYNTHASE"/>
    <property type="match status" value="1"/>
</dbReference>
<feature type="binding site" evidence="7">
    <location>
        <begin position="62"/>
        <end position="64"/>
    </location>
    <ligand>
        <name>5-amino-6-(D-ribitylamino)uracil</name>
        <dbReference type="ChEBI" id="CHEBI:15934"/>
    </ligand>
</feature>
<comment type="catalytic activity">
    <reaction evidence="6 7">
        <text>(2S)-2-hydroxy-3-oxobutyl phosphate + 5-amino-6-(D-ribitylamino)uracil = 6,7-dimethyl-8-(1-D-ribityl)lumazine + phosphate + 2 H2O + H(+)</text>
        <dbReference type="Rhea" id="RHEA:26152"/>
        <dbReference type="ChEBI" id="CHEBI:15377"/>
        <dbReference type="ChEBI" id="CHEBI:15378"/>
        <dbReference type="ChEBI" id="CHEBI:15934"/>
        <dbReference type="ChEBI" id="CHEBI:43474"/>
        <dbReference type="ChEBI" id="CHEBI:58201"/>
        <dbReference type="ChEBI" id="CHEBI:58830"/>
        <dbReference type="EC" id="2.5.1.78"/>
    </reaction>
</comment>
<keyword evidence="4 7" id="KW-0686">Riboflavin biosynthesis</keyword>
<comment type="function">
    <text evidence="7">Catalyzes the formation of 6,7-dimethyl-8-ribityllumazine by condensation of 5-amino-6-(D-ribitylamino)uracil with 3,4-dihydroxy-2-butanone 4-phosphate. This is the penultimate step in the biosynthesis of riboflavin.</text>
</comment>
<feature type="binding site" evidence="7">
    <location>
        <position position="28"/>
    </location>
    <ligand>
        <name>5-amino-6-(D-ribitylamino)uracil</name>
        <dbReference type="ChEBI" id="CHEBI:15934"/>
    </ligand>
</feature>
<dbReference type="Gene3D" id="3.40.50.960">
    <property type="entry name" value="Lumazine/riboflavin synthase"/>
    <property type="match status" value="1"/>
</dbReference>
<evidence type="ECO:0000256" key="6">
    <source>
        <dbReference type="ARBA" id="ARBA00048785"/>
    </source>
</evidence>
<dbReference type="PANTHER" id="PTHR21058">
    <property type="entry name" value="6,7-DIMETHYL-8-RIBITYLLUMAZINE SYNTHASE DMRL SYNTHASE LUMAZINE SYNTHASE"/>
    <property type="match status" value="1"/>
</dbReference>
<evidence type="ECO:0000256" key="5">
    <source>
        <dbReference type="ARBA" id="ARBA00022679"/>
    </source>
</evidence>
<accession>G4NNS7</accession>
<dbReference type="EC" id="2.5.1.78" evidence="3 7"/>
<feature type="active site" description="Proton donor" evidence="7">
    <location>
        <position position="95"/>
    </location>
</feature>
<name>G4NNS7_CHLT4</name>
<dbReference type="InterPro" id="IPR036467">
    <property type="entry name" value="LS/RS_sf"/>
</dbReference>
<sequence length="163" mass="17232">MMWRKSMKPLKGCPVAKDVRVAIVGSCFNSPIADRLVAGAQETFFDFGGDPSSLTIVRVPGAFEIPCAIKKLLSTSGQFHAVVACGVLIQGETSHYEHIADSVAAGVSRLSLDFCLPITFSVITAPNMEAAWERAGIKGPNLGASGMKTALEMASLFSLIGKE</sequence>
<organism evidence="8 9">
    <name type="scientific">Chlamydia trachomatis serovar A (strain A2497)</name>
    <dbReference type="NCBI Taxonomy" id="580047"/>
    <lineage>
        <taxon>Bacteria</taxon>
        <taxon>Pseudomonadati</taxon>
        <taxon>Chlamydiota</taxon>
        <taxon>Chlamydiia</taxon>
        <taxon>Chlamydiales</taxon>
        <taxon>Chlamydiaceae</taxon>
        <taxon>Chlamydia/Chlamydophila group</taxon>
        <taxon>Chlamydia</taxon>
    </lineage>
</organism>
<dbReference type="GO" id="GO:0005829">
    <property type="term" value="C:cytosol"/>
    <property type="evidence" value="ECO:0007669"/>
    <property type="project" value="TreeGrafter"/>
</dbReference>
<dbReference type="GO" id="GO:0009349">
    <property type="term" value="C:riboflavin synthase complex"/>
    <property type="evidence" value="ECO:0007669"/>
    <property type="project" value="UniProtKB-UniRule"/>
</dbReference>
<dbReference type="Pfam" id="PF00885">
    <property type="entry name" value="DMRL_synthase"/>
    <property type="match status" value="1"/>
</dbReference>
<reference evidence="8 9" key="1">
    <citation type="journal article" date="2011" name="J. Exp. Med.">
        <title>A live-attenuated chlamydial vaccine protects against trachoma in nonhuman primates.</title>
        <authorList>
            <person name="Kari L."/>
            <person name="Whitmire W.M."/>
            <person name="Olivares-Zavaleta N."/>
            <person name="Goheen M.M."/>
            <person name="Taylor L.D."/>
            <person name="Carlson J.H."/>
            <person name="Sturdevant G.L."/>
            <person name="Lu C."/>
            <person name="Bakios L.E."/>
            <person name="Randall L.B."/>
            <person name="Parnell M.J."/>
            <person name="Zhong G."/>
            <person name="Caldwell H.D."/>
        </authorList>
    </citation>
    <scope>NUCLEOTIDE SEQUENCE [LARGE SCALE GENOMIC DNA]</scope>
    <source>
        <strain evidence="8 9">A2497</strain>
    </source>
</reference>
<protein>
    <recommendedName>
        <fullName evidence="3 7">6,7-dimethyl-8-ribityllumazine synthase</fullName>
        <shortName evidence="7">DMRL synthase</shortName>
        <shortName evidence="7">LS</shortName>
        <shortName evidence="7">Lumazine synthase</shortName>
        <ecNumber evidence="3 7">2.5.1.78</ecNumber>
    </recommendedName>
</protein>
<evidence type="ECO:0000313" key="9">
    <source>
        <dbReference type="Proteomes" id="UP000009287"/>
    </source>
</evidence>
<feature type="binding site" evidence="7">
    <location>
        <begin position="87"/>
        <end position="89"/>
    </location>
    <ligand>
        <name>5-amino-6-(D-ribitylamino)uracil</name>
        <dbReference type="ChEBI" id="CHEBI:15934"/>
    </ligand>
</feature>
<gene>
    <name evidence="7" type="primary">ribH</name>
    <name evidence="8" type="ordered locus">CTO_0794</name>
</gene>
<dbReference type="InterPro" id="IPR002180">
    <property type="entry name" value="LS/RS"/>
</dbReference>
<keyword evidence="5 7" id="KW-0808">Transferase</keyword>
<evidence type="ECO:0000256" key="1">
    <source>
        <dbReference type="ARBA" id="ARBA00004917"/>
    </source>
</evidence>
<dbReference type="HAMAP" id="MF_00178">
    <property type="entry name" value="Lumazine_synth"/>
    <property type="match status" value="1"/>
</dbReference>
<feature type="binding site" evidence="7">
    <location>
        <position position="134"/>
    </location>
    <ligand>
        <name>(2S)-2-hydroxy-3-oxobutyl phosphate</name>
        <dbReference type="ChEBI" id="CHEBI:58830"/>
    </ligand>
</feature>
<dbReference type="AlphaFoldDB" id="G4NNS7"/>
<dbReference type="NCBIfam" id="TIGR00114">
    <property type="entry name" value="lumazine-synth"/>
    <property type="match status" value="1"/>
</dbReference>
<evidence type="ECO:0000313" key="8">
    <source>
        <dbReference type="EMBL" id="AEP35622.1"/>
    </source>
</evidence>
<dbReference type="GO" id="GO:0009231">
    <property type="term" value="P:riboflavin biosynthetic process"/>
    <property type="evidence" value="ECO:0007669"/>
    <property type="project" value="UniProtKB-UniRule"/>
</dbReference>
<comment type="similarity">
    <text evidence="2 7">Belongs to the DMRL synthase family.</text>
</comment>
<evidence type="ECO:0000256" key="3">
    <source>
        <dbReference type="ARBA" id="ARBA00012664"/>
    </source>
</evidence>
<comment type="pathway">
    <text evidence="1 7">Cofactor biosynthesis; riboflavin biosynthesis; riboflavin from 2-hydroxy-3-oxobutyl phosphate and 5-amino-6-(D-ribitylamino)uracil: step 1/2.</text>
</comment>
<dbReference type="CDD" id="cd09209">
    <property type="entry name" value="Lumazine_synthase-I"/>
    <property type="match status" value="1"/>
</dbReference>
<dbReference type="InterPro" id="IPR034964">
    <property type="entry name" value="LS"/>
</dbReference>
<dbReference type="PATRIC" id="fig|580047.4.peg.810"/>
<feature type="binding site" evidence="7">
    <location>
        <position position="120"/>
    </location>
    <ligand>
        <name>5-amino-6-(D-ribitylamino)uracil</name>
        <dbReference type="ChEBI" id="CHEBI:15934"/>
    </ligand>
</feature>
<proteinExistence type="inferred from homology"/>